<keyword evidence="2" id="KW-0808">Transferase</keyword>
<dbReference type="GO" id="GO:0032259">
    <property type="term" value="P:methylation"/>
    <property type="evidence" value="ECO:0007669"/>
    <property type="project" value="UniProtKB-KW"/>
</dbReference>
<dbReference type="SUPFAM" id="SSF53335">
    <property type="entry name" value="S-adenosyl-L-methionine-dependent methyltransferases"/>
    <property type="match status" value="1"/>
</dbReference>
<dbReference type="AlphaFoldDB" id="A0A072U7J8"/>
<dbReference type="InterPro" id="IPR005299">
    <property type="entry name" value="MeTrfase_7"/>
</dbReference>
<evidence type="ECO:0000256" key="2">
    <source>
        <dbReference type="ARBA" id="ARBA00022679"/>
    </source>
</evidence>
<gene>
    <name evidence="5" type="ordered locus">MTR_6g015620</name>
</gene>
<keyword evidence="3" id="KW-0479">Metal-binding</keyword>
<dbReference type="Gene3D" id="3.40.50.150">
    <property type="entry name" value="Vaccinia Virus protein VP39"/>
    <property type="match status" value="1"/>
</dbReference>
<dbReference type="STRING" id="3880.A0A072U7J8"/>
<dbReference type="Pfam" id="PF03492">
    <property type="entry name" value="Methyltransf_7"/>
    <property type="match status" value="1"/>
</dbReference>
<dbReference type="InterPro" id="IPR042086">
    <property type="entry name" value="MeTrfase_capping"/>
</dbReference>
<reference evidence="6" key="3">
    <citation type="submission" date="2015-04" db="UniProtKB">
        <authorList>
            <consortium name="EnsemblPlants"/>
        </authorList>
    </citation>
    <scope>IDENTIFICATION</scope>
    <source>
        <strain evidence="6">cv. Jemalong A17</strain>
    </source>
</reference>
<sequence>MGTINLHKHKAEKSNKKLVEQSKLDSFNIPSYCPTSDEIRKVIEEEGSFDVQRLETIRTDWVKNVDVIDDEYTVVDEETRAEGVAKFIRAVAEPILKSEFGEEIMDELFIRFKNKIIKLYGVEKLEVANLVMHITKRT</sequence>
<evidence type="ECO:0000313" key="7">
    <source>
        <dbReference type="Proteomes" id="UP000002051"/>
    </source>
</evidence>
<dbReference type="Gene3D" id="1.10.1200.270">
    <property type="entry name" value="Methyltransferase, alpha-helical capping domain"/>
    <property type="match status" value="1"/>
</dbReference>
<name>A0A072U7J8_MEDTR</name>
<keyword evidence="1 5" id="KW-0489">Methyltransferase</keyword>
<proteinExistence type="predicted"/>
<keyword evidence="4" id="KW-0460">Magnesium</keyword>
<keyword evidence="7" id="KW-1185">Reference proteome</keyword>
<evidence type="ECO:0000256" key="4">
    <source>
        <dbReference type="ARBA" id="ARBA00022842"/>
    </source>
</evidence>
<dbReference type="InterPro" id="IPR029063">
    <property type="entry name" value="SAM-dependent_MTases_sf"/>
</dbReference>
<dbReference type="GO" id="GO:0046872">
    <property type="term" value="F:metal ion binding"/>
    <property type="evidence" value="ECO:0007669"/>
    <property type="project" value="UniProtKB-KW"/>
</dbReference>
<dbReference type="EnsemblPlants" id="KEH25098">
    <property type="protein sequence ID" value="KEH25098"/>
    <property type="gene ID" value="MTR_6g015620"/>
</dbReference>
<organism evidence="5 7">
    <name type="scientific">Medicago truncatula</name>
    <name type="common">Barrel medic</name>
    <name type="synonym">Medicago tribuloides</name>
    <dbReference type="NCBI Taxonomy" id="3880"/>
    <lineage>
        <taxon>Eukaryota</taxon>
        <taxon>Viridiplantae</taxon>
        <taxon>Streptophyta</taxon>
        <taxon>Embryophyta</taxon>
        <taxon>Tracheophyta</taxon>
        <taxon>Spermatophyta</taxon>
        <taxon>Magnoliopsida</taxon>
        <taxon>eudicotyledons</taxon>
        <taxon>Gunneridae</taxon>
        <taxon>Pentapetalae</taxon>
        <taxon>rosids</taxon>
        <taxon>fabids</taxon>
        <taxon>Fabales</taxon>
        <taxon>Fabaceae</taxon>
        <taxon>Papilionoideae</taxon>
        <taxon>50 kb inversion clade</taxon>
        <taxon>NPAAA clade</taxon>
        <taxon>Hologalegina</taxon>
        <taxon>IRL clade</taxon>
        <taxon>Trifolieae</taxon>
        <taxon>Medicago</taxon>
    </lineage>
</organism>
<evidence type="ECO:0000313" key="6">
    <source>
        <dbReference type="EnsemblPlants" id="KEH25098"/>
    </source>
</evidence>
<reference evidence="5 7" key="1">
    <citation type="journal article" date="2011" name="Nature">
        <title>The Medicago genome provides insight into the evolution of rhizobial symbioses.</title>
        <authorList>
            <person name="Young N.D."/>
            <person name="Debelle F."/>
            <person name="Oldroyd G.E."/>
            <person name="Geurts R."/>
            <person name="Cannon S.B."/>
            <person name="Udvardi M.K."/>
            <person name="Benedito V.A."/>
            <person name="Mayer K.F."/>
            <person name="Gouzy J."/>
            <person name="Schoof H."/>
            <person name="Van de Peer Y."/>
            <person name="Proost S."/>
            <person name="Cook D.R."/>
            <person name="Meyers B.C."/>
            <person name="Spannagl M."/>
            <person name="Cheung F."/>
            <person name="De Mita S."/>
            <person name="Krishnakumar V."/>
            <person name="Gundlach H."/>
            <person name="Zhou S."/>
            <person name="Mudge J."/>
            <person name="Bharti A.K."/>
            <person name="Murray J.D."/>
            <person name="Naoumkina M.A."/>
            <person name="Rosen B."/>
            <person name="Silverstein K.A."/>
            <person name="Tang H."/>
            <person name="Rombauts S."/>
            <person name="Zhao P.X."/>
            <person name="Zhou P."/>
            <person name="Barbe V."/>
            <person name="Bardou P."/>
            <person name="Bechner M."/>
            <person name="Bellec A."/>
            <person name="Berger A."/>
            <person name="Berges H."/>
            <person name="Bidwell S."/>
            <person name="Bisseling T."/>
            <person name="Choisne N."/>
            <person name="Couloux A."/>
            <person name="Denny R."/>
            <person name="Deshpande S."/>
            <person name="Dai X."/>
            <person name="Doyle J.J."/>
            <person name="Dudez A.M."/>
            <person name="Farmer A.D."/>
            <person name="Fouteau S."/>
            <person name="Franken C."/>
            <person name="Gibelin C."/>
            <person name="Gish J."/>
            <person name="Goldstein S."/>
            <person name="Gonzalez A.J."/>
            <person name="Green P.J."/>
            <person name="Hallab A."/>
            <person name="Hartog M."/>
            <person name="Hua A."/>
            <person name="Humphray S.J."/>
            <person name="Jeong D.H."/>
            <person name="Jing Y."/>
            <person name="Jocker A."/>
            <person name="Kenton S.M."/>
            <person name="Kim D.J."/>
            <person name="Klee K."/>
            <person name="Lai H."/>
            <person name="Lang C."/>
            <person name="Lin S."/>
            <person name="Macmil S.L."/>
            <person name="Magdelenat G."/>
            <person name="Matthews L."/>
            <person name="McCorrison J."/>
            <person name="Monaghan E.L."/>
            <person name="Mun J.H."/>
            <person name="Najar F.Z."/>
            <person name="Nicholson C."/>
            <person name="Noirot C."/>
            <person name="O'Bleness M."/>
            <person name="Paule C.R."/>
            <person name="Poulain J."/>
            <person name="Prion F."/>
            <person name="Qin B."/>
            <person name="Qu C."/>
            <person name="Retzel E.F."/>
            <person name="Riddle C."/>
            <person name="Sallet E."/>
            <person name="Samain S."/>
            <person name="Samson N."/>
            <person name="Sanders I."/>
            <person name="Saurat O."/>
            <person name="Scarpelli C."/>
            <person name="Schiex T."/>
            <person name="Segurens B."/>
            <person name="Severin A.J."/>
            <person name="Sherrier D.J."/>
            <person name="Shi R."/>
            <person name="Sims S."/>
            <person name="Singer S.R."/>
            <person name="Sinharoy S."/>
            <person name="Sterck L."/>
            <person name="Viollet A."/>
            <person name="Wang B.B."/>
            <person name="Wang K."/>
            <person name="Wang M."/>
            <person name="Wang X."/>
            <person name="Warfsmann J."/>
            <person name="Weissenbach J."/>
            <person name="White D.D."/>
            <person name="White J.D."/>
            <person name="Wiley G.B."/>
            <person name="Wincker P."/>
            <person name="Xing Y."/>
            <person name="Yang L."/>
            <person name="Yao Z."/>
            <person name="Ying F."/>
            <person name="Zhai J."/>
            <person name="Zhou L."/>
            <person name="Zuber A."/>
            <person name="Denarie J."/>
            <person name="Dixon R.A."/>
            <person name="May G.D."/>
            <person name="Schwartz D.C."/>
            <person name="Rogers J."/>
            <person name="Quetier F."/>
            <person name="Town C.D."/>
            <person name="Roe B.A."/>
        </authorList>
    </citation>
    <scope>NUCLEOTIDE SEQUENCE [LARGE SCALE GENOMIC DNA]</scope>
    <source>
        <strain evidence="5">A17</strain>
        <strain evidence="6 7">cv. Jemalong A17</strain>
    </source>
</reference>
<accession>A0A072U7J8</accession>
<dbReference type="GO" id="GO:0008168">
    <property type="term" value="F:methyltransferase activity"/>
    <property type="evidence" value="ECO:0007669"/>
    <property type="project" value="UniProtKB-KW"/>
</dbReference>
<evidence type="ECO:0000256" key="3">
    <source>
        <dbReference type="ARBA" id="ARBA00022723"/>
    </source>
</evidence>
<evidence type="ECO:0000256" key="1">
    <source>
        <dbReference type="ARBA" id="ARBA00022603"/>
    </source>
</evidence>
<dbReference type="EMBL" id="CM001222">
    <property type="protein sequence ID" value="KEH25098.1"/>
    <property type="molecule type" value="Genomic_DNA"/>
</dbReference>
<dbReference type="Proteomes" id="UP000002051">
    <property type="component" value="Chromosome 6"/>
</dbReference>
<reference evidence="5 7" key="2">
    <citation type="journal article" date="2014" name="BMC Genomics">
        <title>An improved genome release (version Mt4.0) for the model legume Medicago truncatula.</title>
        <authorList>
            <person name="Tang H."/>
            <person name="Krishnakumar V."/>
            <person name="Bidwell S."/>
            <person name="Rosen B."/>
            <person name="Chan A."/>
            <person name="Zhou S."/>
            <person name="Gentzbittel L."/>
            <person name="Childs K.L."/>
            <person name="Yandell M."/>
            <person name="Gundlach H."/>
            <person name="Mayer K.F."/>
            <person name="Schwartz D.C."/>
            <person name="Town C.D."/>
        </authorList>
    </citation>
    <scope>GENOME REANNOTATION</scope>
    <source>
        <strain evidence="5">A17</strain>
        <strain evidence="6 7">cv. Jemalong A17</strain>
    </source>
</reference>
<dbReference type="HOGENOM" id="CLU_019628_4_1_1"/>
<evidence type="ECO:0000313" key="5">
    <source>
        <dbReference type="EMBL" id="KEH25098.1"/>
    </source>
</evidence>
<protein>
    <submittedName>
        <fullName evidence="5">SAM-dependent carboxyl methyltransferase</fullName>
    </submittedName>
</protein>
<dbReference type="PANTHER" id="PTHR31009">
    <property type="entry name" value="S-ADENOSYL-L-METHIONINE:CARBOXYL METHYLTRANSFERASE FAMILY PROTEIN"/>
    <property type="match status" value="1"/>
</dbReference>